<organism evidence="3 4">
    <name type="scientific">Cryptosporidium canis</name>
    <dbReference type="NCBI Taxonomy" id="195482"/>
    <lineage>
        <taxon>Eukaryota</taxon>
        <taxon>Sar</taxon>
        <taxon>Alveolata</taxon>
        <taxon>Apicomplexa</taxon>
        <taxon>Conoidasida</taxon>
        <taxon>Coccidia</taxon>
        <taxon>Eucoccidiorida</taxon>
        <taxon>Eimeriorina</taxon>
        <taxon>Cryptosporidiidae</taxon>
        <taxon>Cryptosporidium</taxon>
    </lineage>
</organism>
<feature type="coiled-coil region" evidence="1">
    <location>
        <begin position="389"/>
        <end position="416"/>
    </location>
</feature>
<feature type="region of interest" description="Disordered" evidence="2">
    <location>
        <begin position="493"/>
        <end position="541"/>
    </location>
</feature>
<evidence type="ECO:0000313" key="4">
    <source>
        <dbReference type="Proteomes" id="UP001071777"/>
    </source>
</evidence>
<dbReference type="EMBL" id="JAPCXB010000210">
    <property type="protein sequence ID" value="KAJ1604846.1"/>
    <property type="molecule type" value="Genomic_DNA"/>
</dbReference>
<keyword evidence="4" id="KW-1185">Reference proteome</keyword>
<comment type="caution">
    <text evidence="3">The sequence shown here is derived from an EMBL/GenBank/DDBJ whole genome shotgun (WGS) entry which is preliminary data.</text>
</comment>
<accession>A0ABQ8P2W8</accession>
<proteinExistence type="predicted"/>
<keyword evidence="1" id="KW-0175">Coiled coil</keyword>
<evidence type="ECO:0000256" key="2">
    <source>
        <dbReference type="SAM" id="MobiDB-lite"/>
    </source>
</evidence>
<dbReference type="Proteomes" id="UP001071777">
    <property type="component" value="Unassembled WGS sequence"/>
</dbReference>
<evidence type="ECO:0000313" key="3">
    <source>
        <dbReference type="EMBL" id="KAJ1604846.1"/>
    </source>
</evidence>
<name>A0ABQ8P2W8_9CRYT</name>
<sequence length="541" mass="60040">MSTLLRSQSQVVGLRPMFQARPLLSISSSEFEQIWREVKWDTRRVNSTLDLFSRFCGDDLESLLNTADIPGGIVDAGSRAVAGGSQLMSNHRLMALLRSIAIVGTENENLSGMEFFTRNDLCTMMTGIPYIDKKNFLRLMCLLDRSTPHTTTSPAGISRLKLVFSYYDWGWKGYLDEFDWMRLRSDIMNSTYYGKLYERNSENDHRPGLSNAGSSRKGPIPETLEEGLRQLSYEMSARSLRSGSGDSKMLRSDSLHLSADAGGSGHLNAAAGKPDSRGHCYVSPLPTVSNKDLMVDFPLFVKLVEFRIIKGTSQILRVELPGRDQEEFIARSILANGGSIFLDNYRSENYRPEDLANNISNFERVSSSISNVGPKVESPSNLKTESEEINGIEKSKQIISEQIQELDHELNSLKMSIKHSRYPSNSLGLDASNLAEDVASKNAMESVFGPPPEDLHGIFCDRPNDQHDLAFSSIVVPSSSTPVRKSRSMRLNTLPVSPNANNDTTMESNDHSSFSTNRAIPSNDFPNNATYTEVGGPPILL</sequence>
<reference evidence="3" key="1">
    <citation type="submission" date="2022-10" db="EMBL/GenBank/DDBJ databases">
        <title>Adaptive evolution leads to modifications in subtelomeric GC content in a zoonotic Cryptosporidium species.</title>
        <authorList>
            <person name="Li J."/>
            <person name="Feng Y."/>
            <person name="Xiao L."/>
        </authorList>
    </citation>
    <scope>NUCLEOTIDE SEQUENCE</scope>
    <source>
        <strain evidence="3">25894</strain>
    </source>
</reference>
<gene>
    <name evidence="3" type="ORF">OJ252_3631</name>
</gene>
<evidence type="ECO:0000256" key="1">
    <source>
        <dbReference type="SAM" id="Coils"/>
    </source>
</evidence>
<feature type="compositionally biased region" description="Polar residues" evidence="2">
    <location>
        <begin position="493"/>
        <end position="531"/>
    </location>
</feature>
<protein>
    <submittedName>
        <fullName evidence="3">Uncharacterized protein</fullName>
    </submittedName>
</protein>